<dbReference type="EMBL" id="BSUO01000001">
    <property type="protein sequence ID" value="GMA41852.1"/>
    <property type="molecule type" value="Genomic_DNA"/>
</dbReference>
<evidence type="ECO:0000313" key="3">
    <source>
        <dbReference type="Proteomes" id="UP001157126"/>
    </source>
</evidence>
<dbReference type="Proteomes" id="UP001157126">
    <property type="component" value="Unassembled WGS sequence"/>
</dbReference>
<protein>
    <recommendedName>
        <fullName evidence="4">Integrase catalytic domain-containing protein</fullName>
    </recommendedName>
</protein>
<keyword evidence="3" id="KW-1185">Reference proteome</keyword>
<dbReference type="RefSeq" id="WP_284305351.1">
    <property type="nucleotide sequence ID" value="NZ_BSUO01000001.1"/>
</dbReference>
<name>A0ABQ6IXI2_9MICO</name>
<gene>
    <name evidence="2" type="ORF">GCM10025883_38970</name>
</gene>
<comment type="caution">
    <text evidence="2">The sequence shown here is derived from an EMBL/GenBank/DDBJ whole genome shotgun (WGS) entry which is preliminary data.</text>
</comment>
<proteinExistence type="predicted"/>
<dbReference type="InterPro" id="IPR036397">
    <property type="entry name" value="RNaseH_sf"/>
</dbReference>
<evidence type="ECO:0000256" key="1">
    <source>
        <dbReference type="SAM" id="MobiDB-lite"/>
    </source>
</evidence>
<feature type="compositionally biased region" description="Polar residues" evidence="1">
    <location>
        <begin position="705"/>
        <end position="718"/>
    </location>
</feature>
<sequence length="731" mass="82755">MSDPAVPLTLGSRILTADGYAVVTDLERHGVRLRFSTGEDRSVAFTQLQARAVGEDGPQAVHASLFPWWPQLEESVRREALFKQECVLEARTGFRFGLRELAQPGEPFYPFGDDFGLSLAARYREMSKVVSFERSVDRAVMRRVYDGELLHHRIAPRTLQRWDNLWVGGGLRSLVDGRAIKGRQAFDVIDADFRRIALEKFAQYDGSKSRPNLQEIERQVRVALKNEGITDPHLPDRITQEFLSYHWRATGSSVRAQRSKSLRRVAGHQSYPAQHPSELATDLTIANNFVLDPLRERAINVEVGVIHSIATRVIHGIRVFPRGARGIDVGLLVYDAMRQFAMVVDGTTIDDFRWCGIPESLDLGGNPVHIGRRPAVKRDLTIQGVHYLPGVAPTSLRSDHGSIFVGEHFRALLNHFAIELRLSRGKKPTDNPHSERKMEDLERAYQQVPGYKGRSIHQRGRFIGIEADEPLLTADELERHFRRWVALDYHRMPHDGLTLPGAPGIRLTPLEMHDALADATGRILVPQHPDLLYQFLPIIWLSPGHAGVEHKNLTYDAAVLEDFRSVRPGTFRAQDSAIPFHIDPRDVTRLWFRHPDTDRIHEVPWKARHLIHAPLGDVVRDRALERIKERGGNRSINKTRVMRQIIDEIGELTAAPTTDEWRSKLAAAQLRWEQSQRDHAEVADAHRQLEEQAAAGLPRIHGAEGNTTLDRAQNSSSDFDAPLPDYDEEAI</sequence>
<accession>A0ABQ6IXI2</accession>
<evidence type="ECO:0000313" key="2">
    <source>
        <dbReference type="EMBL" id="GMA41852.1"/>
    </source>
</evidence>
<reference evidence="3" key="1">
    <citation type="journal article" date="2019" name="Int. J. Syst. Evol. Microbiol.">
        <title>The Global Catalogue of Microorganisms (GCM) 10K type strain sequencing project: providing services to taxonomists for standard genome sequencing and annotation.</title>
        <authorList>
            <consortium name="The Broad Institute Genomics Platform"/>
            <consortium name="The Broad Institute Genome Sequencing Center for Infectious Disease"/>
            <person name="Wu L."/>
            <person name="Ma J."/>
        </authorList>
    </citation>
    <scope>NUCLEOTIDE SEQUENCE [LARGE SCALE GENOMIC DNA]</scope>
    <source>
        <strain evidence="3">NBRC 113072</strain>
    </source>
</reference>
<evidence type="ECO:0008006" key="4">
    <source>
        <dbReference type="Google" id="ProtNLM"/>
    </source>
</evidence>
<feature type="region of interest" description="Disordered" evidence="1">
    <location>
        <begin position="692"/>
        <end position="731"/>
    </location>
</feature>
<dbReference type="SUPFAM" id="SSF53098">
    <property type="entry name" value="Ribonuclease H-like"/>
    <property type="match status" value="1"/>
</dbReference>
<dbReference type="Gene3D" id="3.30.420.10">
    <property type="entry name" value="Ribonuclease H-like superfamily/Ribonuclease H"/>
    <property type="match status" value="1"/>
</dbReference>
<dbReference type="InterPro" id="IPR012337">
    <property type="entry name" value="RNaseH-like_sf"/>
</dbReference>
<organism evidence="2 3">
    <name type="scientific">Mobilicoccus caccae</name>
    <dbReference type="NCBI Taxonomy" id="1859295"/>
    <lineage>
        <taxon>Bacteria</taxon>
        <taxon>Bacillati</taxon>
        <taxon>Actinomycetota</taxon>
        <taxon>Actinomycetes</taxon>
        <taxon>Micrococcales</taxon>
        <taxon>Dermatophilaceae</taxon>
        <taxon>Mobilicoccus</taxon>
    </lineage>
</organism>